<organism evidence="4 5">
    <name type="scientific">Vibrio marisflavi CECT 7928</name>
    <dbReference type="NCBI Taxonomy" id="634439"/>
    <lineage>
        <taxon>Bacteria</taxon>
        <taxon>Pseudomonadati</taxon>
        <taxon>Pseudomonadota</taxon>
        <taxon>Gammaproteobacteria</taxon>
        <taxon>Vibrionales</taxon>
        <taxon>Vibrionaceae</taxon>
        <taxon>Vibrio</taxon>
    </lineage>
</organism>
<dbReference type="SUPFAM" id="SSF53850">
    <property type="entry name" value="Periplasmic binding protein-like II"/>
    <property type="match status" value="1"/>
</dbReference>
<evidence type="ECO:0000313" key="4">
    <source>
        <dbReference type="EMBL" id="CAH0540225.1"/>
    </source>
</evidence>
<dbReference type="EMBL" id="CAKLDM010000002">
    <property type="protein sequence ID" value="CAH0540225.1"/>
    <property type="molecule type" value="Genomic_DNA"/>
</dbReference>
<evidence type="ECO:0000259" key="3">
    <source>
        <dbReference type="SMART" id="SM00062"/>
    </source>
</evidence>
<protein>
    <recommendedName>
        <fullName evidence="3">Solute-binding protein family 3/N-terminal domain-containing protein</fullName>
    </recommendedName>
</protein>
<name>A0ABN8E5S6_9VIBR</name>
<comment type="similarity">
    <text evidence="1">Belongs to the bacterial solute-binding protein 3 family.</text>
</comment>
<keyword evidence="2" id="KW-0732">Signal</keyword>
<evidence type="ECO:0000313" key="5">
    <source>
        <dbReference type="Proteomes" id="UP000838748"/>
    </source>
</evidence>
<dbReference type="PANTHER" id="PTHR35936:SF25">
    <property type="entry name" value="ABC TRANSPORTER SUBSTRATE-BINDING PROTEIN"/>
    <property type="match status" value="1"/>
</dbReference>
<feature type="domain" description="Solute-binding protein family 3/N-terminal" evidence="3">
    <location>
        <begin position="24"/>
        <end position="250"/>
    </location>
</feature>
<evidence type="ECO:0000256" key="1">
    <source>
        <dbReference type="ARBA" id="ARBA00010333"/>
    </source>
</evidence>
<keyword evidence="5" id="KW-1185">Reference proteome</keyword>
<comment type="caution">
    <text evidence="4">The sequence shown here is derived from an EMBL/GenBank/DDBJ whole genome shotgun (WGS) entry which is preliminary data.</text>
</comment>
<proteinExistence type="inferred from homology"/>
<dbReference type="Gene3D" id="3.40.190.10">
    <property type="entry name" value="Periplasmic binding protein-like II"/>
    <property type="match status" value="2"/>
</dbReference>
<dbReference type="Proteomes" id="UP000838748">
    <property type="component" value="Unassembled WGS sequence"/>
</dbReference>
<sequence length="259" mass="29223">MLRLSRYLLVFLFFRCFDLLASTELKVVRGNENYSPYEISGADGELYGLHIDLVKLAAKNAGYDISFNSMPWKRAIRDVQTGAADAIIYISRNPEREKYLYFLDENQISEVRFHFLVNVKDKKEIQFSGDIDTVLKDRTLLVQRGFSYGATVDKPEYSKHEVTTADQLVSMISRERAKVGIMNIYGFNYIYGEQNNVVALPTPVKTNKIYIAFSKKSSSLATAKKFAQALKSLKGTAEYNAIVMRYLGGIAEPADGSGK</sequence>
<dbReference type="InterPro" id="IPR001638">
    <property type="entry name" value="Solute-binding_3/MltF_N"/>
</dbReference>
<dbReference type="Pfam" id="PF00497">
    <property type="entry name" value="SBP_bac_3"/>
    <property type="match status" value="1"/>
</dbReference>
<dbReference type="PANTHER" id="PTHR35936">
    <property type="entry name" value="MEMBRANE-BOUND LYTIC MUREIN TRANSGLYCOSYLASE F"/>
    <property type="match status" value="1"/>
</dbReference>
<evidence type="ECO:0000256" key="2">
    <source>
        <dbReference type="ARBA" id="ARBA00022729"/>
    </source>
</evidence>
<gene>
    <name evidence="4" type="ORF">VMF7928_02684</name>
</gene>
<dbReference type="SMART" id="SM00062">
    <property type="entry name" value="PBPb"/>
    <property type="match status" value="1"/>
</dbReference>
<accession>A0ABN8E5S6</accession>
<reference evidence="4" key="1">
    <citation type="submission" date="2021-11" db="EMBL/GenBank/DDBJ databases">
        <authorList>
            <person name="Rodrigo-Torres L."/>
            <person name="Arahal R. D."/>
            <person name="Lucena T."/>
        </authorList>
    </citation>
    <scope>NUCLEOTIDE SEQUENCE</scope>
    <source>
        <strain evidence="4">CECT 7928</strain>
    </source>
</reference>